<keyword evidence="7 9" id="KW-0472">Membrane</keyword>
<dbReference type="EMBL" id="CP047650">
    <property type="protein sequence ID" value="QHI98722.1"/>
    <property type="molecule type" value="Genomic_DNA"/>
</dbReference>
<evidence type="ECO:0000313" key="13">
    <source>
        <dbReference type="Proteomes" id="UP000464787"/>
    </source>
</evidence>
<accession>A0A857J6T6</accession>
<keyword evidence="13" id="KW-1185">Reference proteome</keyword>
<dbReference type="InterPro" id="IPR018030">
    <property type="entry name" value="Fimbrial_membr_usher_CS"/>
</dbReference>
<keyword evidence="6 10" id="KW-0732">Signal</keyword>
<evidence type="ECO:0000256" key="5">
    <source>
        <dbReference type="ARBA" id="ARBA00022692"/>
    </source>
</evidence>
<dbReference type="AlphaFoldDB" id="A0A857J6T6"/>
<name>A0A857J6T6_9BURK</name>
<dbReference type="GO" id="GO:0015473">
    <property type="term" value="F:fimbrial usher porin activity"/>
    <property type="evidence" value="ECO:0007669"/>
    <property type="project" value="InterPro"/>
</dbReference>
<dbReference type="InterPro" id="IPR000015">
    <property type="entry name" value="Fimb_usher"/>
</dbReference>
<dbReference type="InterPro" id="IPR025885">
    <property type="entry name" value="PapC_N"/>
</dbReference>
<dbReference type="KEGG" id="xyk:GT347_12405"/>
<sequence>MRRRPGTLLLAAACLALAGPPAGAQPGPPPPAVGDESWTFDTQLLGERGLPPSLARYFAAGGRFAAGWQAVQLSINGESRGVHRLLFDAGGQPCFLPAFLAEAGLLAAGDGAAAPDACPDPRRVLPRALVSLRPQAGAVEIGVPQELLRPVAPQSRSISGGLGALFNYRAYALDFGAGGDAPRLRNRYVDTTAGLNAGGWLLRSQQDWDGSSGSASRLRWRGAYAQTTLEARQQVLQAGLLSLQDPLFGGLPLLGVQGFPERTLIAGNSYAVTGLANALTRVRLLQHGVPLLDTVVPPGPYALSNYVLTDRNSELEVQLQEEGGASQAYVVPSATLLLAAGNAQFEGWNLAAGTLRDPGGERLAAGPALASGSRGWTHGPLAGVAGLLASAGYAAAGTAVNARLESLQSQLWGQLLVSQHGGQQGLLGSTTASRAVGGAWSLGVSASLRSPGYRSVQDTEDVAQRSQLGLALGWHAGAAGAVSLGLARVNQAGSGAADTVNLAWSKSFAAGASLNVGLARRDTHTPSAVSGAASSNSLFVNLSWPLGGNATSRSTLQQQDGLARRGISVEQRVHPQFGWRASMDEGSGPSGRDLTVYGTPWFSTLSAGISQSGPSQSLHGEASGGVVLTGDGLAFSPYPVQDSFGTVRTGDVALVRIDTPQGPVWSGPHGLAALPALPAYLDSRIELAGKSVPLDVEVQDGLQVVQAGRGAVLRLNMGLQRVHRWMLAIRLADGSRLPAGSAILRNGSELVTVSDDDGRALVIQRDEQDRWSAELADGQRCAIGLFEPEPARPDDFFIRASARCL</sequence>
<dbReference type="Gene3D" id="2.60.40.3110">
    <property type="match status" value="1"/>
</dbReference>
<keyword evidence="5 9" id="KW-0812">Transmembrane</keyword>
<comment type="similarity">
    <text evidence="2 9">Belongs to the fimbrial export usher family.</text>
</comment>
<evidence type="ECO:0000256" key="6">
    <source>
        <dbReference type="ARBA" id="ARBA00022729"/>
    </source>
</evidence>
<dbReference type="GO" id="GO:0009297">
    <property type="term" value="P:pilus assembly"/>
    <property type="evidence" value="ECO:0007669"/>
    <property type="project" value="InterPro"/>
</dbReference>
<dbReference type="PANTHER" id="PTHR30451">
    <property type="entry name" value="OUTER MEMBRANE USHER PROTEIN"/>
    <property type="match status" value="1"/>
</dbReference>
<evidence type="ECO:0000256" key="7">
    <source>
        <dbReference type="ARBA" id="ARBA00023136"/>
    </source>
</evidence>
<evidence type="ECO:0000256" key="1">
    <source>
        <dbReference type="ARBA" id="ARBA00004571"/>
    </source>
</evidence>
<dbReference type="Proteomes" id="UP000464787">
    <property type="component" value="Chromosome"/>
</dbReference>
<keyword evidence="4" id="KW-1134">Transmembrane beta strand</keyword>
<dbReference type="Gene3D" id="3.10.20.410">
    <property type="match status" value="1"/>
</dbReference>
<evidence type="ECO:0000259" key="11">
    <source>
        <dbReference type="Pfam" id="PF13954"/>
    </source>
</evidence>
<dbReference type="InterPro" id="IPR042186">
    <property type="entry name" value="FimD_plug_dom"/>
</dbReference>
<evidence type="ECO:0000256" key="2">
    <source>
        <dbReference type="ARBA" id="ARBA00008064"/>
    </source>
</evidence>
<feature type="chain" id="PRO_5032325086" evidence="10">
    <location>
        <begin position="25"/>
        <end position="805"/>
    </location>
</feature>
<feature type="domain" description="PapC N-terminal" evidence="11">
    <location>
        <begin position="39"/>
        <end position="170"/>
    </location>
</feature>
<dbReference type="Pfam" id="PF13954">
    <property type="entry name" value="PapC_N"/>
    <property type="match status" value="1"/>
</dbReference>
<organism evidence="12 13">
    <name type="scientific">Xylophilus rhododendri</name>
    <dbReference type="NCBI Taxonomy" id="2697032"/>
    <lineage>
        <taxon>Bacteria</taxon>
        <taxon>Pseudomonadati</taxon>
        <taxon>Pseudomonadota</taxon>
        <taxon>Betaproteobacteria</taxon>
        <taxon>Burkholderiales</taxon>
        <taxon>Xylophilus</taxon>
    </lineage>
</organism>
<dbReference type="PANTHER" id="PTHR30451:SF8">
    <property type="entry name" value="FIMBRIAL USHER PROTEIN"/>
    <property type="match status" value="1"/>
</dbReference>
<evidence type="ECO:0000313" key="12">
    <source>
        <dbReference type="EMBL" id="QHI98722.1"/>
    </source>
</evidence>
<proteinExistence type="inferred from homology"/>
<dbReference type="Pfam" id="PF00577">
    <property type="entry name" value="Usher"/>
    <property type="match status" value="2"/>
</dbReference>
<dbReference type="RefSeq" id="WP_160552239.1">
    <property type="nucleotide sequence ID" value="NZ_CP047650.1"/>
</dbReference>
<dbReference type="Gene3D" id="2.60.40.2610">
    <property type="entry name" value="Outer membrane usher protein FimD, plug domain"/>
    <property type="match status" value="1"/>
</dbReference>
<keyword evidence="9" id="KW-1029">Fimbrium biogenesis</keyword>
<comment type="subcellular location">
    <subcellularLocation>
        <location evidence="1 9">Cell outer membrane</location>
        <topology evidence="1 9">Multi-pass membrane protein</topology>
    </subcellularLocation>
</comment>
<reference evidence="12 13" key="1">
    <citation type="submission" date="2020-01" db="EMBL/GenBank/DDBJ databases">
        <title>Genome sequencing of strain KACC 21265.</title>
        <authorList>
            <person name="Heo J."/>
            <person name="Kim S.-J."/>
            <person name="Kim J.-S."/>
            <person name="Hong S.-B."/>
            <person name="Kwon S.-W."/>
        </authorList>
    </citation>
    <scope>NUCLEOTIDE SEQUENCE [LARGE SCALE GENOMIC DNA]</scope>
    <source>
        <strain evidence="12 13">KACC 21265</strain>
    </source>
</reference>
<evidence type="ECO:0000256" key="3">
    <source>
        <dbReference type="ARBA" id="ARBA00022448"/>
    </source>
</evidence>
<keyword evidence="3 9" id="KW-0813">Transport</keyword>
<protein>
    <submittedName>
        <fullName evidence="12">Fimbria/pilus outer membrane usher protein</fullName>
    </submittedName>
</protein>
<dbReference type="PROSITE" id="PS01151">
    <property type="entry name" value="FIMBRIAL_USHER"/>
    <property type="match status" value="1"/>
</dbReference>
<evidence type="ECO:0000256" key="8">
    <source>
        <dbReference type="ARBA" id="ARBA00023237"/>
    </source>
</evidence>
<dbReference type="GO" id="GO:0009279">
    <property type="term" value="C:cell outer membrane"/>
    <property type="evidence" value="ECO:0007669"/>
    <property type="project" value="UniProtKB-SubCell"/>
</dbReference>
<dbReference type="InterPro" id="IPR037224">
    <property type="entry name" value="PapC_N_sf"/>
</dbReference>
<gene>
    <name evidence="12" type="ORF">GT347_12405</name>
</gene>
<evidence type="ECO:0000256" key="9">
    <source>
        <dbReference type="RuleBase" id="RU003884"/>
    </source>
</evidence>
<evidence type="ECO:0000256" key="10">
    <source>
        <dbReference type="SAM" id="SignalP"/>
    </source>
</evidence>
<dbReference type="SUPFAM" id="SSF141729">
    <property type="entry name" value="FimD N-terminal domain-like"/>
    <property type="match status" value="1"/>
</dbReference>
<evidence type="ECO:0000256" key="4">
    <source>
        <dbReference type="ARBA" id="ARBA00022452"/>
    </source>
</evidence>
<keyword evidence="8 9" id="KW-0998">Cell outer membrane</keyword>
<feature type="signal peptide" evidence="10">
    <location>
        <begin position="1"/>
        <end position="24"/>
    </location>
</feature>